<evidence type="ECO:0000313" key="2">
    <source>
        <dbReference type="EMBL" id="KAK5867638.1"/>
    </source>
</evidence>
<dbReference type="AlphaFoldDB" id="A0AAN8AUH3"/>
<name>A0AAN8AUH3_ELEMC</name>
<reference evidence="2 3" key="1">
    <citation type="journal article" date="2023" name="Genes (Basel)">
        <title>Chromosome-Level Genome Assembly and Circadian Gene Repertoire of the Patagonia Blennie Eleginops maclovinus-The Closest Ancestral Proxy of Antarctic Cryonotothenioids.</title>
        <authorList>
            <person name="Cheng C.C."/>
            <person name="Rivera-Colon A.G."/>
            <person name="Minhas B.F."/>
            <person name="Wilson L."/>
            <person name="Rayamajhi N."/>
            <person name="Vargas-Chacoff L."/>
            <person name="Catchen J.M."/>
        </authorList>
    </citation>
    <scope>NUCLEOTIDE SEQUENCE [LARGE SCALE GENOMIC DNA]</scope>
    <source>
        <strain evidence="2">JMC-PN-2008</strain>
    </source>
</reference>
<protein>
    <submittedName>
        <fullName evidence="2">Uncharacterized protein</fullName>
    </submittedName>
</protein>
<dbReference type="EMBL" id="JAUZQC010000008">
    <property type="protein sequence ID" value="KAK5867638.1"/>
    <property type="molecule type" value="Genomic_DNA"/>
</dbReference>
<comment type="caution">
    <text evidence="2">The sequence shown here is derived from an EMBL/GenBank/DDBJ whole genome shotgun (WGS) entry which is preliminary data.</text>
</comment>
<feature type="region of interest" description="Disordered" evidence="1">
    <location>
        <begin position="48"/>
        <end position="86"/>
    </location>
</feature>
<organism evidence="2 3">
    <name type="scientific">Eleginops maclovinus</name>
    <name type="common">Patagonian blennie</name>
    <name type="synonym">Eleginus maclovinus</name>
    <dbReference type="NCBI Taxonomy" id="56733"/>
    <lineage>
        <taxon>Eukaryota</taxon>
        <taxon>Metazoa</taxon>
        <taxon>Chordata</taxon>
        <taxon>Craniata</taxon>
        <taxon>Vertebrata</taxon>
        <taxon>Euteleostomi</taxon>
        <taxon>Actinopterygii</taxon>
        <taxon>Neopterygii</taxon>
        <taxon>Teleostei</taxon>
        <taxon>Neoteleostei</taxon>
        <taxon>Acanthomorphata</taxon>
        <taxon>Eupercaria</taxon>
        <taxon>Perciformes</taxon>
        <taxon>Notothenioidei</taxon>
        <taxon>Eleginopidae</taxon>
        <taxon>Eleginops</taxon>
    </lineage>
</organism>
<dbReference type="Proteomes" id="UP001346869">
    <property type="component" value="Unassembled WGS sequence"/>
</dbReference>
<feature type="compositionally biased region" description="Low complexity" evidence="1">
    <location>
        <begin position="69"/>
        <end position="86"/>
    </location>
</feature>
<evidence type="ECO:0000256" key="1">
    <source>
        <dbReference type="SAM" id="MobiDB-lite"/>
    </source>
</evidence>
<evidence type="ECO:0000313" key="3">
    <source>
        <dbReference type="Proteomes" id="UP001346869"/>
    </source>
</evidence>
<proteinExistence type="predicted"/>
<gene>
    <name evidence="2" type="ORF">PBY51_012108</name>
</gene>
<keyword evidence="3" id="KW-1185">Reference proteome</keyword>
<reference evidence="2 3" key="2">
    <citation type="journal article" date="2023" name="Mol. Biol. Evol.">
        <title>Genomics of Secondarily Temperate Adaptation in the Only Non-Antarctic Icefish.</title>
        <authorList>
            <person name="Rivera-Colon A.G."/>
            <person name="Rayamajhi N."/>
            <person name="Minhas B.F."/>
            <person name="Madrigal G."/>
            <person name="Bilyk K.T."/>
            <person name="Yoon V."/>
            <person name="Hune M."/>
            <person name="Gregory S."/>
            <person name="Cheng C.H.C."/>
            <person name="Catchen J.M."/>
        </authorList>
    </citation>
    <scope>NUCLEOTIDE SEQUENCE [LARGE SCALE GENOMIC DNA]</scope>
    <source>
        <strain evidence="2">JMC-PN-2008</strain>
    </source>
</reference>
<accession>A0AAN8AUH3</accession>
<sequence>MRVAVSTGEPTRPEQSMQRSLSNLHLSFSILPTSFSWQMIWRGMDHAVPNPSYLAEDHTDGPLSQLNPQAAGSDDAQDASYQQDVL</sequence>